<keyword evidence="2" id="KW-1185">Reference proteome</keyword>
<gene>
    <name evidence="1" type="ORF">GL267_013175</name>
</gene>
<protein>
    <submittedName>
        <fullName evidence="1">DUF167 domain-containing protein</fullName>
    </submittedName>
</protein>
<proteinExistence type="predicted"/>
<name>A0ACD5H6V0_9PROT</name>
<sequence length="125" mass="13868">MDAEIPRRMMAADTMLPPYLRLQGDGLYLRVHVQPGAKADEITGCHGDALKIRLRARAMEGAANTALSAFLCATLHLRNSQITLVQGESARTKVLWIRAASTRTRSQLAEYATPSYPNPVHRKIR</sequence>
<dbReference type="Proteomes" id="UP000470022">
    <property type="component" value="Chromosome"/>
</dbReference>
<dbReference type="EMBL" id="CP127523">
    <property type="protein sequence ID" value="XRI68687.1"/>
    <property type="molecule type" value="Genomic_DNA"/>
</dbReference>
<organism evidence="1 2">
    <name type="scientific">Acidithiobacillus ferrianus</name>
    <dbReference type="NCBI Taxonomy" id="2678518"/>
    <lineage>
        <taxon>Bacteria</taxon>
        <taxon>Pseudomonadati</taxon>
        <taxon>Pseudomonadota</taxon>
        <taxon>Acidithiobacillia</taxon>
        <taxon>Acidithiobacillales</taxon>
        <taxon>Acidithiobacillaceae</taxon>
        <taxon>Acidithiobacillus</taxon>
    </lineage>
</organism>
<accession>A0ACD5H6V0</accession>
<evidence type="ECO:0000313" key="2">
    <source>
        <dbReference type="Proteomes" id="UP000470022"/>
    </source>
</evidence>
<evidence type="ECO:0000313" key="1">
    <source>
        <dbReference type="EMBL" id="XRI68687.1"/>
    </source>
</evidence>
<reference evidence="1" key="1">
    <citation type="submission" date="2023-06" db="EMBL/GenBank/DDBJ databases">
        <title>Complete and circular genome of Acidithiobacillus ferrianus DSM 107098.</title>
        <authorList>
            <person name="Norris P.R."/>
            <person name="Falagan C."/>
            <person name="Moya-Beltran A."/>
            <person name="Castro M."/>
            <person name="Quatrini R."/>
            <person name="Johnson D.B."/>
        </authorList>
    </citation>
    <scope>NUCLEOTIDE SEQUENCE</scope>
    <source>
        <strain evidence="1">MG</strain>
    </source>
</reference>